<feature type="domain" description="SpaA-like prealbumin fold" evidence="2">
    <location>
        <begin position="539"/>
        <end position="643"/>
    </location>
</feature>
<sequence length="914" mass="95672">MPFTNPPRSDDLVCPPKRKRGRALVALGGAAALVLTGVLASPAYAGHDEVSLPGSNFEIDSNANLKVDDPAPSIDWAGVNETRKPDLASGSGDDSFGNGTKEDTAVPSVVDGSIPPNKSDLLNFGVYRETVGTTDFLHLFWHRVQEPNGTTNMDFEFNQSPTISGNQVTPVRTEGDLLIQYDLSQGGVNPQLFVAYWLTDASFNPPYQNPALAVTPANCVASNSFPCWGLRANLTTAGLATGSINSTAIPFAESDGLGVNNNPVSVRTFGEASINFTTLLGTQGCTSFGSAYLKSRSSDSFTAALKDFIAPTAVNISNCAKVIIRKQTDPDGATTSFGYTKTFTTAPTSVNTFSLADGGVQTYNGVFFGTGLKVTEDVIPAGWKFDHVDCSASTGVTPSISGTEVTFDLNAATDILDCTYFNETGGEVIIRKATDPSPDPSDSPFGFSSSFDRLSGANDPSFSLKDGEDSTYTDVLLGTGYTVTEDTLPTGWSLESINCDASSGVTPNINLVTGTVTFDIDDADDRLDCTYGNETGGQVIIRKVTQPSPDASDTSFDYSTVLSTLGGDVDPTFSLKDQGSQSYDNVLFGSGLNVTEGTLPPGWELVDVDCSASSGVTPSIVGASITFTIDDSEDLLDCTYTNRSSGSIVVEKITDTGDGSFDFTSNTLTPSSFTLTTTAAGDAGKDSETFSDLDPGTYDVAETVPDDWNLVSATCDDGSDPAAIGLSPGETVTCTFHDVREVGSIEITKTRKHAADGLGVDHPHADVDFVITGGELPAEGITVTTDANGVACATGLLVSGIAGVYTIEEVVPDGYVMEVDGSQTAFVEEASAADCSDANDGAKKSFHNIPLTKITVSVDSIVPGGTFSSIDCYPTGAPDGVIEEDGITDEVDDISLELNNLEPQHITCDFVIDP</sequence>
<evidence type="ECO:0000313" key="4">
    <source>
        <dbReference type="Proteomes" id="UP000325243"/>
    </source>
</evidence>
<dbReference type="AlphaFoldDB" id="A0A5S4V672"/>
<protein>
    <recommendedName>
        <fullName evidence="2">SpaA-like prealbumin fold domain-containing protein</fullName>
    </recommendedName>
</protein>
<name>A0A5S4V672_9MICO</name>
<organism evidence="3 4">
    <name type="scientific">Agromyces mariniharenae</name>
    <dbReference type="NCBI Taxonomy" id="2604423"/>
    <lineage>
        <taxon>Bacteria</taxon>
        <taxon>Bacillati</taxon>
        <taxon>Actinomycetota</taxon>
        <taxon>Actinomycetes</taxon>
        <taxon>Micrococcales</taxon>
        <taxon>Microbacteriaceae</taxon>
        <taxon>Agromyces</taxon>
    </lineage>
</organism>
<evidence type="ECO:0000256" key="1">
    <source>
        <dbReference type="SAM" id="MobiDB-lite"/>
    </source>
</evidence>
<gene>
    <name evidence="3" type="ORF">FYC51_12350</name>
</gene>
<dbReference type="Pfam" id="PF24514">
    <property type="entry name" value="SpaA_4"/>
    <property type="match status" value="4"/>
</dbReference>
<proteinExistence type="predicted"/>
<dbReference type="EMBL" id="VSSB01000001">
    <property type="protein sequence ID" value="TYL54344.1"/>
    <property type="molecule type" value="Genomic_DNA"/>
</dbReference>
<reference evidence="3 4" key="1">
    <citation type="submission" date="2019-08" db="EMBL/GenBank/DDBJ databases">
        <authorList>
            <person name="Hu J."/>
        </authorList>
    </citation>
    <scope>NUCLEOTIDE SEQUENCE [LARGE SCALE GENOMIC DNA]</scope>
    <source>
        <strain evidence="3 4">NEAU-184</strain>
    </source>
</reference>
<feature type="region of interest" description="Disordered" evidence="1">
    <location>
        <begin position="70"/>
        <end position="112"/>
    </location>
</feature>
<dbReference type="RefSeq" id="WP_148733876.1">
    <property type="nucleotide sequence ID" value="NZ_VSSB01000001.1"/>
</dbReference>
<evidence type="ECO:0000259" key="2">
    <source>
        <dbReference type="Pfam" id="PF24514"/>
    </source>
</evidence>
<dbReference type="InterPro" id="IPR055371">
    <property type="entry name" value="SpaA_PFL_dom_4"/>
</dbReference>
<dbReference type="Proteomes" id="UP000325243">
    <property type="component" value="Unassembled WGS sequence"/>
</dbReference>
<evidence type="ECO:0000313" key="3">
    <source>
        <dbReference type="EMBL" id="TYL54344.1"/>
    </source>
</evidence>
<accession>A0A5S4V672</accession>
<feature type="domain" description="SpaA-like prealbumin fold" evidence="2">
    <location>
        <begin position="444"/>
        <end position="534"/>
    </location>
</feature>
<feature type="domain" description="SpaA-like prealbumin fold" evidence="2">
    <location>
        <begin position="322"/>
        <end position="423"/>
    </location>
</feature>
<comment type="caution">
    <text evidence="3">The sequence shown here is derived from an EMBL/GenBank/DDBJ whole genome shotgun (WGS) entry which is preliminary data.</text>
</comment>
<feature type="domain" description="SpaA-like prealbumin fold" evidence="2">
    <location>
        <begin position="648"/>
        <end position="737"/>
    </location>
</feature>
<keyword evidence="4" id="KW-1185">Reference proteome</keyword>